<dbReference type="Pfam" id="PF20466">
    <property type="entry name" value="MmeI_TRD"/>
    <property type="match status" value="1"/>
</dbReference>
<organism evidence="3 4">
    <name type="scientific">Peribacillus simplex</name>
    <dbReference type="NCBI Taxonomy" id="1478"/>
    <lineage>
        <taxon>Bacteria</taxon>
        <taxon>Bacillati</taxon>
        <taxon>Bacillota</taxon>
        <taxon>Bacilli</taxon>
        <taxon>Bacillales</taxon>
        <taxon>Bacillaceae</taxon>
        <taxon>Peribacillus</taxon>
    </lineage>
</organism>
<comment type="caution">
    <text evidence="3">The sequence shown here is derived from an EMBL/GenBank/DDBJ whole genome shotgun (WGS) entry which is preliminary data.</text>
</comment>
<evidence type="ECO:0000313" key="3">
    <source>
        <dbReference type="EMBL" id="MDM5455293.1"/>
    </source>
</evidence>
<evidence type="ECO:0000313" key="4">
    <source>
        <dbReference type="Proteomes" id="UP001234602"/>
    </source>
</evidence>
<proteinExistence type="predicted"/>
<feature type="domain" description="MmeI-like target recognition" evidence="1">
    <location>
        <begin position="67"/>
        <end position="260"/>
    </location>
</feature>
<dbReference type="EMBL" id="JAUCEY010000008">
    <property type="protein sequence ID" value="MDM5455293.1"/>
    <property type="molecule type" value="Genomic_DNA"/>
</dbReference>
<dbReference type="InterPro" id="IPR046820">
    <property type="entry name" value="MmeI_TRD"/>
</dbReference>
<dbReference type="Proteomes" id="UP001234602">
    <property type="component" value="Unassembled WGS sequence"/>
</dbReference>
<reference evidence="3" key="1">
    <citation type="submission" date="2023-06" db="EMBL/GenBank/DDBJ databases">
        <title>Comparative genomics of Bacillaceae isolates and their secondary metabolite potential.</title>
        <authorList>
            <person name="Song L."/>
            <person name="Nielsen L.J."/>
            <person name="Mohite O."/>
            <person name="Xu X."/>
            <person name="Weber T."/>
            <person name="Kovacs A.T."/>
        </authorList>
    </citation>
    <scope>NUCLEOTIDE SEQUENCE</scope>
    <source>
        <strain evidence="3">D8_B_37</strain>
    </source>
</reference>
<evidence type="ECO:0000259" key="1">
    <source>
        <dbReference type="Pfam" id="PF20466"/>
    </source>
</evidence>
<dbReference type="AlphaFoldDB" id="A0AAW7IXZ9"/>
<protein>
    <submittedName>
        <fullName evidence="3">Uncharacterized protein</fullName>
    </submittedName>
</protein>
<dbReference type="RefSeq" id="WP_289321016.1">
    <property type="nucleotide sequence ID" value="NZ_JAUCEY010000008.1"/>
</dbReference>
<dbReference type="Pfam" id="PF20473">
    <property type="entry name" value="MmeI_Mtase"/>
    <property type="match status" value="1"/>
</dbReference>
<gene>
    <name evidence="3" type="ORF">QUF89_24690</name>
</gene>
<dbReference type="InterPro" id="IPR046816">
    <property type="entry name" value="MmeI_Mtase"/>
</dbReference>
<sequence>MEKIIGEYGIVIDFAYRSFVWTNEAKGKAAVHCVIIGFSKGTLKKKKIFDGDEVILTQNINPYLVDAPTVFIESRKNPLVNVAKINYGSMPIDNGFLILSNDEKKQCVDENPDTEILLKRYVGGDELINNKIRWCLWLKDTPDPRLIRKSRFIMDRIRNTKQFRETSKRIATNKLADYPMLFGEIRQPDSQYIAIPKVSSERRRYIPISIVEPNVIANGSLLIISEANLYNFGILTSNVHMAWMRTTCGRMKSDYQYSASAANRNMKRPQCFLEEEHCSLLFLCFRGENK</sequence>
<evidence type="ECO:0000259" key="2">
    <source>
        <dbReference type="Pfam" id="PF20473"/>
    </source>
</evidence>
<name>A0AAW7IXZ9_9BACI</name>
<accession>A0AAW7IXZ9</accession>
<feature type="domain" description="MmeI-like DNA-methyltransferase" evidence="2">
    <location>
        <begin position="5"/>
        <end position="49"/>
    </location>
</feature>